<evidence type="ECO:0000256" key="1">
    <source>
        <dbReference type="PROSITE-ProRule" id="PRU00266"/>
    </source>
</evidence>
<sequence length="374" mass="40828">MYAKSYEEEKLAAAAKKQPPSKKIKSTNNEPLAPVALSARSSKNTVELHEKLQFYGITQTLEFGGSTLEGWTAKTEILGEVVEEKRLFSSKQEAKEVLSGRALELVKRLEAEGKLSKPGKSKRSKSAASTVDAQEQEKPEPGPNYIGQLLEFQRSTNSTQPTYQDYGLGTKFACVVTIEGVPETFGSINDLFTSKKLARQNAAKCAVEHFKSTGAWPESFTDVGGIKKKKKVQPSEPGAISLDGIPIGPSPAQKVAPLAAELGLGTPQWEYETATHPQATGMTTVACHFRNGGPHAGPIGEVRNVFGRKRAKDECARLVVEYLEQLKDQRLSYGRKMLERIDNADEVVSAGAEQPDNTKMVRGSESEDEFHDAE</sequence>
<dbReference type="PROSITE" id="PS50137">
    <property type="entry name" value="DS_RBD"/>
    <property type="match status" value="1"/>
</dbReference>
<dbReference type="OrthoDB" id="5222339at2759"/>
<evidence type="ECO:0000256" key="2">
    <source>
        <dbReference type="SAM" id="MobiDB-lite"/>
    </source>
</evidence>
<evidence type="ECO:0000313" key="4">
    <source>
        <dbReference type="EMBL" id="KAF2107609.1"/>
    </source>
</evidence>
<name>A0A6A5YK33_9PLEO</name>
<reference evidence="4" key="1">
    <citation type="journal article" date="2020" name="Stud. Mycol.">
        <title>101 Dothideomycetes genomes: a test case for predicting lifestyles and emergence of pathogens.</title>
        <authorList>
            <person name="Haridas S."/>
            <person name="Albert R."/>
            <person name="Binder M."/>
            <person name="Bloem J."/>
            <person name="Labutti K."/>
            <person name="Salamov A."/>
            <person name="Andreopoulos B."/>
            <person name="Baker S."/>
            <person name="Barry K."/>
            <person name="Bills G."/>
            <person name="Bluhm B."/>
            <person name="Cannon C."/>
            <person name="Castanera R."/>
            <person name="Culley D."/>
            <person name="Daum C."/>
            <person name="Ezra D."/>
            <person name="Gonzalez J."/>
            <person name="Henrissat B."/>
            <person name="Kuo A."/>
            <person name="Liang C."/>
            <person name="Lipzen A."/>
            <person name="Lutzoni F."/>
            <person name="Magnuson J."/>
            <person name="Mondo S."/>
            <person name="Nolan M."/>
            <person name="Ohm R."/>
            <person name="Pangilinan J."/>
            <person name="Park H.-J."/>
            <person name="Ramirez L."/>
            <person name="Alfaro M."/>
            <person name="Sun H."/>
            <person name="Tritt A."/>
            <person name="Yoshinaga Y."/>
            <person name="Zwiers L.-H."/>
            <person name="Turgeon B."/>
            <person name="Goodwin S."/>
            <person name="Spatafora J."/>
            <person name="Crous P."/>
            <person name="Grigoriev I."/>
        </authorList>
    </citation>
    <scope>NUCLEOTIDE SEQUENCE</scope>
    <source>
        <strain evidence="4">CBS 627.86</strain>
    </source>
</reference>
<accession>A0A6A5YK33</accession>
<gene>
    <name evidence="4" type="ORF">BDV96DRAFT_505972</name>
</gene>
<dbReference type="EMBL" id="ML977353">
    <property type="protein sequence ID" value="KAF2107609.1"/>
    <property type="molecule type" value="Genomic_DNA"/>
</dbReference>
<dbReference type="SUPFAM" id="SSF54768">
    <property type="entry name" value="dsRNA-binding domain-like"/>
    <property type="match status" value="1"/>
</dbReference>
<dbReference type="Proteomes" id="UP000799770">
    <property type="component" value="Unassembled WGS sequence"/>
</dbReference>
<evidence type="ECO:0000313" key="5">
    <source>
        <dbReference type="Proteomes" id="UP000799770"/>
    </source>
</evidence>
<protein>
    <recommendedName>
        <fullName evidence="3">DRBM domain-containing protein</fullName>
    </recommendedName>
</protein>
<dbReference type="GO" id="GO:0003723">
    <property type="term" value="F:RNA binding"/>
    <property type="evidence" value="ECO:0007669"/>
    <property type="project" value="UniProtKB-UniRule"/>
</dbReference>
<feature type="region of interest" description="Disordered" evidence="2">
    <location>
        <begin position="1"/>
        <end position="30"/>
    </location>
</feature>
<dbReference type="AlphaFoldDB" id="A0A6A5YK33"/>
<keyword evidence="5" id="KW-1185">Reference proteome</keyword>
<keyword evidence="1" id="KW-0694">RNA-binding</keyword>
<feature type="domain" description="DRBM" evidence="3">
    <location>
        <begin position="144"/>
        <end position="212"/>
    </location>
</feature>
<proteinExistence type="predicted"/>
<evidence type="ECO:0000259" key="3">
    <source>
        <dbReference type="PROSITE" id="PS50137"/>
    </source>
</evidence>
<dbReference type="InterPro" id="IPR014720">
    <property type="entry name" value="dsRBD_dom"/>
</dbReference>
<feature type="region of interest" description="Disordered" evidence="2">
    <location>
        <begin position="346"/>
        <end position="374"/>
    </location>
</feature>
<feature type="region of interest" description="Disordered" evidence="2">
    <location>
        <begin position="114"/>
        <end position="145"/>
    </location>
</feature>
<dbReference type="Gene3D" id="3.30.160.20">
    <property type="match status" value="1"/>
</dbReference>
<feature type="compositionally biased region" description="Basic and acidic residues" evidence="2">
    <location>
        <begin position="1"/>
        <end position="11"/>
    </location>
</feature>
<organism evidence="4 5">
    <name type="scientific">Lophiotrema nucula</name>
    <dbReference type="NCBI Taxonomy" id="690887"/>
    <lineage>
        <taxon>Eukaryota</taxon>
        <taxon>Fungi</taxon>
        <taxon>Dikarya</taxon>
        <taxon>Ascomycota</taxon>
        <taxon>Pezizomycotina</taxon>
        <taxon>Dothideomycetes</taxon>
        <taxon>Pleosporomycetidae</taxon>
        <taxon>Pleosporales</taxon>
        <taxon>Lophiotremataceae</taxon>
        <taxon>Lophiotrema</taxon>
    </lineage>
</organism>